<keyword evidence="3" id="KW-1185">Reference proteome</keyword>
<protein>
    <submittedName>
        <fullName evidence="2">Alternate signal-mediated exported protein</fullName>
    </submittedName>
</protein>
<proteinExistence type="predicted"/>
<keyword evidence="1" id="KW-1133">Transmembrane helix</keyword>
<keyword evidence="1" id="KW-0812">Transmembrane</keyword>
<dbReference type="Proteomes" id="UP000319746">
    <property type="component" value="Unassembled WGS sequence"/>
</dbReference>
<dbReference type="NCBIfam" id="TIGR04088">
    <property type="entry name" value="cognate_SipW"/>
    <property type="match status" value="1"/>
</dbReference>
<sequence length="200" mass="20963">MTSSPNDDTAQRGWLLPIGVAVLAGLGAAGGTFALWSDQDTTEARMVSSGELNVTSRGVPTWQETSTDVADAPQEIDPATFLVRPGDSVAVAIPFATSLRGDNLDTELSVDWSTESAVPDGVTGTYTLVDAQGNPLQEKPLELGQAMEFAAVHDGQYTVEVDLDFAGLENRFGAETADPVRELGNFDIAVHQVRPGGGAS</sequence>
<evidence type="ECO:0000313" key="3">
    <source>
        <dbReference type="Proteomes" id="UP000319746"/>
    </source>
</evidence>
<name>A0A543ANB9_9MICC</name>
<evidence type="ECO:0000256" key="1">
    <source>
        <dbReference type="SAM" id="Phobius"/>
    </source>
</evidence>
<feature type="transmembrane region" description="Helical" evidence="1">
    <location>
        <begin position="14"/>
        <end position="36"/>
    </location>
</feature>
<dbReference type="EMBL" id="VFOU01000001">
    <property type="protein sequence ID" value="TQL74081.1"/>
    <property type="molecule type" value="Genomic_DNA"/>
</dbReference>
<organism evidence="2 3">
    <name type="scientific">Enteractinococcus coprophilus</name>
    <dbReference type="NCBI Taxonomy" id="1027633"/>
    <lineage>
        <taxon>Bacteria</taxon>
        <taxon>Bacillati</taxon>
        <taxon>Actinomycetota</taxon>
        <taxon>Actinomycetes</taxon>
        <taxon>Micrococcales</taxon>
        <taxon>Micrococcaceae</taxon>
    </lineage>
</organism>
<keyword evidence="1" id="KW-0472">Membrane</keyword>
<dbReference type="AlphaFoldDB" id="A0A543ANB9"/>
<reference evidence="2 3" key="1">
    <citation type="submission" date="2019-06" db="EMBL/GenBank/DDBJ databases">
        <title>Sequencing the genomes of 1000 actinobacteria strains.</title>
        <authorList>
            <person name="Klenk H.-P."/>
        </authorList>
    </citation>
    <scope>NUCLEOTIDE SEQUENCE [LARGE SCALE GENOMIC DNA]</scope>
    <source>
        <strain evidence="2 3">DSM 24083</strain>
    </source>
</reference>
<accession>A0A543ANB9</accession>
<dbReference type="RefSeq" id="WP_141864472.1">
    <property type="nucleotide sequence ID" value="NZ_BAABAN010000016.1"/>
</dbReference>
<evidence type="ECO:0000313" key="2">
    <source>
        <dbReference type="EMBL" id="TQL74081.1"/>
    </source>
</evidence>
<comment type="caution">
    <text evidence="2">The sequence shown here is derived from an EMBL/GenBank/DDBJ whole genome shotgun (WGS) entry which is preliminary data.</text>
</comment>
<dbReference type="InterPro" id="IPR023833">
    <property type="entry name" value="Signal_pept_SipW-depend-type"/>
</dbReference>
<dbReference type="OrthoDB" id="4829932at2"/>
<gene>
    <name evidence="2" type="ORF">FB556_0532</name>
</gene>